<comment type="similarity">
    <text evidence="2">Belongs to the peptidase U48 family.</text>
</comment>
<dbReference type="EMBL" id="CABIJS010000032">
    <property type="protein sequence ID" value="VUZ40210.1"/>
    <property type="molecule type" value="Genomic_DNA"/>
</dbReference>
<name>A0A564XYZ8_HYMDI</name>
<comment type="subcellular location">
    <subcellularLocation>
        <location evidence="1">Endoplasmic reticulum membrane</location>
        <topology evidence="1">Multi-pass membrane protein</topology>
    </subcellularLocation>
</comment>
<sequence>MFFTGYLAQPIIRSIAYCIVFIASLYIYGGFDRNNQRSIIQRFISSFISCGIIFADSLSFTQRPNTSPWSFDSYDFSGLFIRRENPLLAIFLPFLTTTLLFLAPIWCEWRSRRFLTAKDILTELRYKCDIIWLRAVVVAPLVEEIIFRGCILFQLQRQFQTCGALCLGSGLLFAIAHSHHVVEKLYIGYPLNAALSEVFPQVIMTAMFGVYSTLIVLRSGHLIAACIVHSFCNAMGAPDILGDLKYVALSDPRRGKRIYLTLLFSGFIGWLLLIGPATTLFGFSNTTQCRLF</sequence>
<keyword evidence="5" id="KW-0378">Hydrolase</keyword>
<feature type="transmembrane region" description="Helical" evidence="13">
    <location>
        <begin position="12"/>
        <end position="31"/>
    </location>
</feature>
<feature type="domain" description="CAAX prenyl protease 2/Lysostaphin resistance protein A-like" evidence="14">
    <location>
        <begin position="131"/>
        <end position="235"/>
    </location>
</feature>
<organism evidence="15 16">
    <name type="scientific">Hymenolepis diminuta</name>
    <name type="common">Rat tapeworm</name>
    <dbReference type="NCBI Taxonomy" id="6216"/>
    <lineage>
        <taxon>Eukaryota</taxon>
        <taxon>Metazoa</taxon>
        <taxon>Spiralia</taxon>
        <taxon>Lophotrochozoa</taxon>
        <taxon>Platyhelminthes</taxon>
        <taxon>Cestoda</taxon>
        <taxon>Eucestoda</taxon>
        <taxon>Cyclophyllidea</taxon>
        <taxon>Hymenolepididae</taxon>
        <taxon>Hymenolepis</taxon>
    </lineage>
</organism>
<evidence type="ECO:0000259" key="14">
    <source>
        <dbReference type="Pfam" id="PF02517"/>
    </source>
</evidence>
<keyword evidence="6" id="KW-0256">Endoplasmic reticulum</keyword>
<evidence type="ECO:0000313" key="15">
    <source>
        <dbReference type="EMBL" id="VUZ40210.1"/>
    </source>
</evidence>
<protein>
    <recommendedName>
        <fullName evidence="12">CAAX prenyl protease 2</fullName>
        <ecNumber evidence="11">3.4.26.1</ecNumber>
    </recommendedName>
    <alternativeName>
        <fullName evidence="9">Farnesylated proteins-converting enzyme 2</fullName>
    </alternativeName>
</protein>
<dbReference type="InterPro" id="IPR039731">
    <property type="entry name" value="Rce1"/>
</dbReference>
<keyword evidence="7 13" id="KW-1133">Transmembrane helix</keyword>
<evidence type="ECO:0000256" key="10">
    <source>
        <dbReference type="ARBA" id="ARBA00047280"/>
    </source>
</evidence>
<dbReference type="InterPro" id="IPR003675">
    <property type="entry name" value="Rce1/LyrA-like_dom"/>
</dbReference>
<evidence type="ECO:0000313" key="16">
    <source>
        <dbReference type="Proteomes" id="UP000321570"/>
    </source>
</evidence>
<evidence type="ECO:0000256" key="6">
    <source>
        <dbReference type="ARBA" id="ARBA00022824"/>
    </source>
</evidence>
<evidence type="ECO:0000256" key="2">
    <source>
        <dbReference type="ARBA" id="ARBA00006897"/>
    </source>
</evidence>
<evidence type="ECO:0000256" key="13">
    <source>
        <dbReference type="SAM" id="Phobius"/>
    </source>
</evidence>
<dbReference type="GO" id="GO:0005789">
    <property type="term" value="C:endoplasmic reticulum membrane"/>
    <property type="evidence" value="ECO:0007669"/>
    <property type="project" value="UniProtKB-SubCell"/>
</dbReference>
<reference evidence="15 16" key="1">
    <citation type="submission" date="2019-07" db="EMBL/GenBank/DDBJ databases">
        <authorList>
            <person name="Jastrzebski P J."/>
            <person name="Paukszto L."/>
            <person name="Jastrzebski P J."/>
        </authorList>
    </citation>
    <scope>NUCLEOTIDE SEQUENCE [LARGE SCALE GENOMIC DNA]</scope>
    <source>
        <strain evidence="15 16">WMS-il1</strain>
    </source>
</reference>
<evidence type="ECO:0000256" key="9">
    <source>
        <dbReference type="ARBA" id="ARBA00032607"/>
    </source>
</evidence>
<evidence type="ECO:0000256" key="12">
    <source>
        <dbReference type="ARBA" id="ARBA00049763"/>
    </source>
</evidence>
<comment type="catalytic activity">
    <reaction evidence="10">
        <text>Hydrolyzes the peptide bond -P2-(S-farnesyl or geranylgeranyl)C-P1'-P2'-P3'-COOH where P1' and P2' are amino acids with aliphatic sidechains and P3' is any C-terminal residue.</text>
        <dbReference type="EC" id="3.4.26.1"/>
    </reaction>
</comment>
<dbReference type="PANTHER" id="PTHR13046">
    <property type="entry name" value="PROTEASE U48 CAAX PRENYL PROTEASE RCE1"/>
    <property type="match status" value="1"/>
</dbReference>
<dbReference type="GO" id="GO:0071586">
    <property type="term" value="P:CAAX-box protein processing"/>
    <property type="evidence" value="ECO:0007669"/>
    <property type="project" value="InterPro"/>
</dbReference>
<accession>A0A564XYZ8</accession>
<keyword evidence="16" id="KW-1185">Reference proteome</keyword>
<evidence type="ECO:0000256" key="7">
    <source>
        <dbReference type="ARBA" id="ARBA00022989"/>
    </source>
</evidence>
<feature type="transmembrane region" description="Helical" evidence="13">
    <location>
        <begin position="43"/>
        <end position="61"/>
    </location>
</feature>
<feature type="transmembrane region" description="Helical" evidence="13">
    <location>
        <begin position="198"/>
        <end position="217"/>
    </location>
</feature>
<keyword evidence="4 13" id="KW-0812">Transmembrane</keyword>
<dbReference type="EC" id="3.4.26.1" evidence="11"/>
<evidence type="ECO:0000256" key="1">
    <source>
        <dbReference type="ARBA" id="ARBA00004477"/>
    </source>
</evidence>
<dbReference type="AlphaFoldDB" id="A0A564XYZ8"/>
<evidence type="ECO:0000256" key="4">
    <source>
        <dbReference type="ARBA" id="ARBA00022692"/>
    </source>
</evidence>
<keyword evidence="3" id="KW-0645">Protease</keyword>
<dbReference type="PANTHER" id="PTHR13046:SF0">
    <property type="entry name" value="CAAX PRENYL PROTEASE 2"/>
    <property type="match status" value="1"/>
</dbReference>
<dbReference type="GO" id="GO:0004222">
    <property type="term" value="F:metalloendopeptidase activity"/>
    <property type="evidence" value="ECO:0007669"/>
    <property type="project" value="InterPro"/>
</dbReference>
<feature type="transmembrane region" description="Helical" evidence="13">
    <location>
        <begin position="87"/>
        <end position="107"/>
    </location>
</feature>
<keyword evidence="8 13" id="KW-0472">Membrane</keyword>
<evidence type="ECO:0000256" key="3">
    <source>
        <dbReference type="ARBA" id="ARBA00022670"/>
    </source>
</evidence>
<dbReference type="Proteomes" id="UP000321570">
    <property type="component" value="Unassembled WGS sequence"/>
</dbReference>
<gene>
    <name evidence="15" type="ORF">WMSIL1_LOCUS1302</name>
</gene>
<dbReference type="Pfam" id="PF02517">
    <property type="entry name" value="Rce1-like"/>
    <property type="match status" value="1"/>
</dbReference>
<evidence type="ECO:0000256" key="11">
    <source>
        <dbReference type="ARBA" id="ARBA00049729"/>
    </source>
</evidence>
<feature type="transmembrane region" description="Helical" evidence="13">
    <location>
        <begin position="258"/>
        <end position="283"/>
    </location>
</feature>
<proteinExistence type="inferred from homology"/>
<evidence type="ECO:0000256" key="8">
    <source>
        <dbReference type="ARBA" id="ARBA00023136"/>
    </source>
</evidence>
<evidence type="ECO:0000256" key="5">
    <source>
        <dbReference type="ARBA" id="ARBA00022801"/>
    </source>
</evidence>